<protein>
    <submittedName>
        <fullName evidence="2">Uncharacterized protein</fullName>
    </submittedName>
</protein>
<dbReference type="Proteomes" id="UP000361468">
    <property type="component" value="Unassembled WGS sequence"/>
</dbReference>
<sequence>MAKRLRASPLRNFAHERFQTHEWASSGHGVAGTIADIFSSAKWRRAARAKGFACVRLSIDDMPNSWFSSQSASSTPLHIYANHAPSTPNVACHGGLADDFAHARQTAVGTSACRPGPAAPTRVRARHDERQLVARRPAPLQVSNEATATPSIRRVVDDSVSRTEQIYTALRDDVALPALRRFERLHRFRASPGNGDTGRASEDRPNPVWFDNLQPHLRVEAQILSQRGLDAAKFRQRLGELIRHEHPGLSWRATRAGLERDALPFALGSTLLSMLADLVDPGRSRSVLWPPVEAAGVVLVNLLGMARFNAVHPTFASRLGRATPAQAQEALARMLRCPVREVLGHVAAFVLCYGLLRNLGRVVAEAGLTACVPGLMSHRFGNTIHSALEILLAPIPGALLGPAIDRLSMPREYAALEIAIQDRFADLICRTGTDTGAGGSWPSVWHQFSGLVRSTAPKAIWATLTLGFYFLSTLHDGAAQAQDGEAMAEPGAPLSANATSAPAAAGQQGTDVDWHGLSVLGVLYGLIGGIVALQGMAARNDDMATAYTRRRGRPKVSTATVTSQADSGRASTSSYAGTPDSPLGRPALPSDASDSLTDPGDTSGDDSVFLPMPGTDIGDVIPRLPLASASQRALRAPPVSKPQTRRHGTCVAPDQRSSSPSSASSASSADEAPRTTPL</sequence>
<keyword evidence="3" id="KW-1185">Reference proteome</keyword>
<organism evidence="2 3">
    <name type="scientific">Pandoraea pnomenusa</name>
    <dbReference type="NCBI Taxonomy" id="93220"/>
    <lineage>
        <taxon>Bacteria</taxon>
        <taxon>Pseudomonadati</taxon>
        <taxon>Pseudomonadota</taxon>
        <taxon>Betaproteobacteria</taxon>
        <taxon>Burkholderiales</taxon>
        <taxon>Burkholderiaceae</taxon>
        <taxon>Pandoraea</taxon>
    </lineage>
</organism>
<name>A0ABY6WFC4_9BURK</name>
<accession>A0ABY6WFC4</accession>
<evidence type="ECO:0000313" key="2">
    <source>
        <dbReference type="EMBL" id="VVE62420.1"/>
    </source>
</evidence>
<feature type="compositionally biased region" description="Low complexity" evidence="1">
    <location>
        <begin position="492"/>
        <end position="508"/>
    </location>
</feature>
<feature type="region of interest" description="Disordered" evidence="1">
    <location>
        <begin position="482"/>
        <end position="508"/>
    </location>
</feature>
<feature type="compositionally biased region" description="Low complexity" evidence="1">
    <location>
        <begin position="657"/>
        <end position="669"/>
    </location>
</feature>
<proteinExistence type="predicted"/>
<feature type="compositionally biased region" description="Polar residues" evidence="1">
    <location>
        <begin position="557"/>
        <end position="576"/>
    </location>
</feature>
<dbReference type="EMBL" id="CABPSO010000002">
    <property type="protein sequence ID" value="VVE62420.1"/>
    <property type="molecule type" value="Genomic_DNA"/>
</dbReference>
<gene>
    <name evidence="2" type="ORF">PPN31119_00849</name>
</gene>
<evidence type="ECO:0000256" key="1">
    <source>
        <dbReference type="SAM" id="MobiDB-lite"/>
    </source>
</evidence>
<feature type="region of interest" description="Disordered" evidence="1">
    <location>
        <begin position="546"/>
        <end position="616"/>
    </location>
</feature>
<feature type="region of interest" description="Disordered" evidence="1">
    <location>
        <begin position="628"/>
        <end position="678"/>
    </location>
</feature>
<evidence type="ECO:0000313" key="3">
    <source>
        <dbReference type="Proteomes" id="UP000361468"/>
    </source>
</evidence>
<reference evidence="2 3" key="1">
    <citation type="submission" date="2019-08" db="EMBL/GenBank/DDBJ databases">
        <authorList>
            <person name="Peeters C."/>
        </authorList>
    </citation>
    <scope>NUCLEOTIDE SEQUENCE [LARGE SCALE GENOMIC DNA]</scope>
    <source>
        <strain evidence="2 3">LMG 31119</strain>
    </source>
</reference>
<comment type="caution">
    <text evidence="2">The sequence shown here is derived from an EMBL/GenBank/DDBJ whole genome shotgun (WGS) entry which is preliminary data.</text>
</comment>